<sequence>MPPTVRKRGLCESSWSFKLAITPGAFRFLFMMYFVKVSRWFIASWMASWASAPTASASHNDYYAKQRRWEQRPRVEDAKRMNVRWSDPWSYAAAGRPADPLACEHALDFIRCNGVQGVFASEGPLKLREALTVNVAADILAEGLTGLKQILFNPDDVLKTLDTLDDTIVP</sequence>
<gene>
    <name evidence="1" type="ORF">CTOB1V02_LOCUS14947</name>
</gene>
<protein>
    <submittedName>
        <fullName evidence="1">Uncharacterized protein</fullName>
    </submittedName>
</protein>
<reference evidence="1" key="1">
    <citation type="submission" date="2020-11" db="EMBL/GenBank/DDBJ databases">
        <authorList>
            <person name="Tran Van P."/>
        </authorList>
    </citation>
    <scope>NUCLEOTIDE SEQUENCE</scope>
</reference>
<proteinExistence type="predicted"/>
<accession>A0A7R8WUL1</accession>
<dbReference type="AlphaFoldDB" id="A0A7R8WUL1"/>
<dbReference type="EMBL" id="OB685081">
    <property type="protein sequence ID" value="CAD7237132.1"/>
    <property type="molecule type" value="Genomic_DNA"/>
</dbReference>
<evidence type="ECO:0000313" key="1">
    <source>
        <dbReference type="EMBL" id="CAD7237132.1"/>
    </source>
</evidence>
<name>A0A7R8WUL1_9CRUS</name>
<organism evidence="1">
    <name type="scientific">Cyprideis torosa</name>
    <dbReference type="NCBI Taxonomy" id="163714"/>
    <lineage>
        <taxon>Eukaryota</taxon>
        <taxon>Metazoa</taxon>
        <taxon>Ecdysozoa</taxon>
        <taxon>Arthropoda</taxon>
        <taxon>Crustacea</taxon>
        <taxon>Oligostraca</taxon>
        <taxon>Ostracoda</taxon>
        <taxon>Podocopa</taxon>
        <taxon>Podocopida</taxon>
        <taxon>Cytherocopina</taxon>
        <taxon>Cytheroidea</taxon>
        <taxon>Cytherideidae</taxon>
        <taxon>Cyprideis</taxon>
    </lineage>
</organism>